<proteinExistence type="predicted"/>
<accession>A0A165SP93</accession>
<protein>
    <submittedName>
        <fullName evidence="4">Uncharacterized protein</fullName>
    </submittedName>
</protein>
<dbReference type="InterPro" id="IPR027842">
    <property type="entry name" value="HAM1-like_C"/>
</dbReference>
<dbReference type="STRING" id="1314782.A0A165SP93"/>
<feature type="region of interest" description="Disordered" evidence="1">
    <location>
        <begin position="266"/>
        <end position="299"/>
    </location>
</feature>
<dbReference type="InterPro" id="IPR017943">
    <property type="entry name" value="Bactericidal_perm-incr_a/b_dom"/>
</dbReference>
<dbReference type="InterPro" id="IPR045967">
    <property type="entry name" value="HAM1-like_N"/>
</dbReference>
<evidence type="ECO:0000256" key="1">
    <source>
        <dbReference type="SAM" id="MobiDB-lite"/>
    </source>
</evidence>
<dbReference type="InParanoid" id="A0A165SP93"/>
<sequence>MSLPTATKDISDHPAKGSVTDPVNKREKDADVDRKLRFYGVIEAFRQGRLPDNQQIDRTLKYVVDHEPIDTNALSPEGKRLIQDTRDIIETARIIVAKKNRDELFQNFVWHTRGVDTDQVKTDPNDVLPVDQEKAKSDGKQAVQHLRTLLTLVLANSEVRKLLSDFSVIGRDLLAKGAAKAATHIGPDQERLAQVDQTAPNDQFITEGGRVAGPEETPVLEASVPGMDAKIKQHPREELGNGATVNVNGEEKSGDQAYREGQDKMQELRERGEGEAERQANDIQRDVDETPEDTDDAKAKKQGLMNRMRGMRDNITDRIPQQHKDRANDQLERGRKFLTEEYFPEERRDQFIFRGKKVIIECQKHSDYQESIRWLLSFLEEYASHGRNAASDLKDHHQQNVAGQGSIQTATTELRTLLERFANNQSMDPIIDAFNQLSEDARQDEELRKWFKSVDAYVRKVLLEPGFVIEPQCNHEANELKDSGRYFYDDKYKGHFDNLFDTIGSWFRAMGDDPLNKRFGNDWARLTRDLLFDSEGSLKYKPELWNDVRKVIMPTLIDQVGYIPIPRIEYTDKELDLVIENLTLSGRNVFPNYVTLEAHNHMKFSPYNAISDEMHHEFILTLGHIQADMRDVAFYFRKKSGIPKLTDSGLADVLLGGSGLTATIHLVGSNKDRSSVFKVKNVNVKVDSLKFSIRDSKHDLLYKTLRPLATGLVKKQIQKALEGALRTGLEYVDGQLVTVRDRYQDAKASDETSRTQVLQELFQSKKDEASSRASVAESKKNERGSQFKVVSKRDSVIIPEGGHPAGWVNRTTERAEAAATGREWRSEAFSIV</sequence>
<dbReference type="Proteomes" id="UP000076761">
    <property type="component" value="Unassembled WGS sequence"/>
</dbReference>
<dbReference type="AlphaFoldDB" id="A0A165SP93"/>
<dbReference type="Gene3D" id="3.15.10.10">
    <property type="entry name" value="Bactericidal permeability-increasing protein, domain 1"/>
    <property type="match status" value="1"/>
</dbReference>
<dbReference type="PANTHER" id="PTHR31138:SF1">
    <property type="entry name" value="PDZ DOMAIN-CONTAINING PROTEIN"/>
    <property type="match status" value="1"/>
</dbReference>
<organism evidence="4 5">
    <name type="scientific">Neolentinus lepideus HHB14362 ss-1</name>
    <dbReference type="NCBI Taxonomy" id="1314782"/>
    <lineage>
        <taxon>Eukaryota</taxon>
        <taxon>Fungi</taxon>
        <taxon>Dikarya</taxon>
        <taxon>Basidiomycota</taxon>
        <taxon>Agaricomycotina</taxon>
        <taxon>Agaricomycetes</taxon>
        <taxon>Gloeophyllales</taxon>
        <taxon>Gloeophyllaceae</taxon>
        <taxon>Neolentinus</taxon>
    </lineage>
</organism>
<dbReference type="SUPFAM" id="SSF55394">
    <property type="entry name" value="Bactericidal permeability-increasing protein, BPI"/>
    <property type="match status" value="1"/>
</dbReference>
<dbReference type="GO" id="GO:0008289">
    <property type="term" value="F:lipid binding"/>
    <property type="evidence" value="ECO:0007669"/>
    <property type="project" value="InterPro"/>
</dbReference>
<reference evidence="4 5" key="1">
    <citation type="journal article" date="2016" name="Mol. Biol. Evol.">
        <title>Comparative Genomics of Early-Diverging Mushroom-Forming Fungi Provides Insights into the Origins of Lignocellulose Decay Capabilities.</title>
        <authorList>
            <person name="Nagy L.G."/>
            <person name="Riley R."/>
            <person name="Tritt A."/>
            <person name="Adam C."/>
            <person name="Daum C."/>
            <person name="Floudas D."/>
            <person name="Sun H."/>
            <person name="Yadav J.S."/>
            <person name="Pangilinan J."/>
            <person name="Larsson K.H."/>
            <person name="Matsuura K."/>
            <person name="Barry K."/>
            <person name="Labutti K."/>
            <person name="Kuo R."/>
            <person name="Ohm R.A."/>
            <person name="Bhattacharya S.S."/>
            <person name="Shirouzu T."/>
            <person name="Yoshinaga Y."/>
            <person name="Martin F.M."/>
            <person name="Grigoriev I.V."/>
            <person name="Hibbett D.S."/>
        </authorList>
    </citation>
    <scope>NUCLEOTIDE SEQUENCE [LARGE SCALE GENOMIC DNA]</scope>
    <source>
        <strain evidence="4 5">HHB14362 ss-1</strain>
    </source>
</reference>
<dbReference type="PANTHER" id="PTHR31138">
    <property type="entry name" value="CHROMOSOME 19, WHOLE GENOME SHOTGUN SEQUENCE"/>
    <property type="match status" value="1"/>
</dbReference>
<keyword evidence="5" id="KW-1185">Reference proteome</keyword>
<dbReference type="Pfam" id="PF14613">
    <property type="entry name" value="HAM1_C"/>
    <property type="match status" value="1"/>
</dbReference>
<evidence type="ECO:0000259" key="3">
    <source>
        <dbReference type="Pfam" id="PF19343"/>
    </source>
</evidence>
<dbReference type="Pfam" id="PF19343">
    <property type="entry name" value="HAM1_N"/>
    <property type="match status" value="1"/>
</dbReference>
<dbReference type="EMBL" id="KV425571">
    <property type="protein sequence ID" value="KZT25454.1"/>
    <property type="molecule type" value="Genomic_DNA"/>
</dbReference>
<evidence type="ECO:0000313" key="5">
    <source>
        <dbReference type="Proteomes" id="UP000076761"/>
    </source>
</evidence>
<gene>
    <name evidence="4" type="ORF">NEOLEDRAFT_1133378</name>
</gene>
<name>A0A165SP93_9AGAM</name>
<dbReference type="OrthoDB" id="19394at2759"/>
<feature type="domain" description="HAM1-like N-terminal" evidence="3">
    <location>
        <begin position="14"/>
        <end position="672"/>
    </location>
</feature>
<feature type="compositionally biased region" description="Basic and acidic residues" evidence="1">
    <location>
        <begin position="249"/>
        <end position="259"/>
    </location>
</feature>
<feature type="region of interest" description="Disordered" evidence="1">
    <location>
        <begin position="1"/>
        <end position="28"/>
    </location>
</feature>
<feature type="domain" description="HAM1-like C-terminal" evidence="2">
    <location>
        <begin position="684"/>
        <end position="832"/>
    </location>
</feature>
<evidence type="ECO:0000313" key="4">
    <source>
        <dbReference type="EMBL" id="KZT25454.1"/>
    </source>
</evidence>
<feature type="region of interest" description="Disordered" evidence="1">
    <location>
        <begin position="240"/>
        <end position="259"/>
    </location>
</feature>
<evidence type="ECO:0000259" key="2">
    <source>
        <dbReference type="Pfam" id="PF14613"/>
    </source>
</evidence>
<feature type="compositionally biased region" description="Basic and acidic residues" evidence="1">
    <location>
        <begin position="266"/>
        <end position="288"/>
    </location>
</feature>